<proteinExistence type="predicted"/>
<evidence type="ECO:0000313" key="2">
    <source>
        <dbReference type="EMBL" id="PRP79615.1"/>
    </source>
</evidence>
<feature type="region of interest" description="Disordered" evidence="1">
    <location>
        <begin position="201"/>
        <end position="257"/>
    </location>
</feature>
<dbReference type="EMBL" id="MDYQ01000177">
    <property type="protein sequence ID" value="PRP79615.1"/>
    <property type="molecule type" value="Genomic_DNA"/>
</dbReference>
<protein>
    <submittedName>
        <fullName evidence="2">Uncharacterized protein</fullName>
    </submittedName>
</protein>
<evidence type="ECO:0000256" key="1">
    <source>
        <dbReference type="SAM" id="MobiDB-lite"/>
    </source>
</evidence>
<organism evidence="2 3">
    <name type="scientific">Planoprotostelium fungivorum</name>
    <dbReference type="NCBI Taxonomy" id="1890364"/>
    <lineage>
        <taxon>Eukaryota</taxon>
        <taxon>Amoebozoa</taxon>
        <taxon>Evosea</taxon>
        <taxon>Variosea</taxon>
        <taxon>Cavosteliida</taxon>
        <taxon>Cavosteliaceae</taxon>
        <taxon>Planoprotostelium</taxon>
    </lineage>
</organism>
<gene>
    <name evidence="2" type="ORF">PROFUN_12805</name>
</gene>
<keyword evidence="3" id="KW-1185">Reference proteome</keyword>
<name>A0A2P6N6N0_9EUKA</name>
<evidence type="ECO:0000313" key="3">
    <source>
        <dbReference type="Proteomes" id="UP000241769"/>
    </source>
</evidence>
<feature type="region of interest" description="Disordered" evidence="1">
    <location>
        <begin position="137"/>
        <end position="165"/>
    </location>
</feature>
<dbReference type="Proteomes" id="UP000241769">
    <property type="component" value="Unassembled WGS sequence"/>
</dbReference>
<feature type="compositionally biased region" description="Basic and acidic residues" evidence="1">
    <location>
        <begin position="205"/>
        <end position="224"/>
    </location>
</feature>
<accession>A0A2P6N6N0</accession>
<feature type="compositionally biased region" description="Basic and acidic residues" evidence="1">
    <location>
        <begin position="144"/>
        <end position="157"/>
    </location>
</feature>
<feature type="compositionally biased region" description="Basic and acidic residues" evidence="1">
    <location>
        <begin position="239"/>
        <end position="251"/>
    </location>
</feature>
<reference evidence="2 3" key="1">
    <citation type="journal article" date="2018" name="Genome Biol. Evol.">
        <title>Multiple Roots of Fruiting Body Formation in Amoebozoa.</title>
        <authorList>
            <person name="Hillmann F."/>
            <person name="Forbes G."/>
            <person name="Novohradska S."/>
            <person name="Ferling I."/>
            <person name="Riege K."/>
            <person name="Groth M."/>
            <person name="Westermann M."/>
            <person name="Marz M."/>
            <person name="Spaller T."/>
            <person name="Winckler T."/>
            <person name="Schaap P."/>
            <person name="Glockner G."/>
        </authorList>
    </citation>
    <scope>NUCLEOTIDE SEQUENCE [LARGE SCALE GENOMIC DNA]</scope>
    <source>
        <strain evidence="2 3">Jena</strain>
    </source>
</reference>
<dbReference type="InParanoid" id="A0A2P6N6N0"/>
<dbReference type="AlphaFoldDB" id="A0A2P6N6N0"/>
<sequence>MADQIINVAPEQVCSRYLQGNGKCLVFSQEAPTTITLHDAGVPARVRVYLIPSERYQQELTTPSVRSLLRNLPARFKLMDCVGTKREYFLKKERKCKMPEYGVVRDWSFHYHLLMIVARQDQPPSFSISNQFKLVPKTSSLSSPHREARRSTYKDRPFNPSTSSGLIDVTQMLERPPTYGQPSMFDHVTEEQYPELAEEMFEDQPSLHEDPTRGSSVEKEHREEEDGQAQAQPILLEDSPDHLVVDDNGGHEDDDGQAQLAEFPFNNLPPLELELLSISFDSSEWLDLLQ</sequence>
<comment type="caution">
    <text evidence="2">The sequence shown here is derived from an EMBL/GenBank/DDBJ whole genome shotgun (WGS) entry which is preliminary data.</text>
</comment>